<reference evidence="1 2" key="1">
    <citation type="submission" date="2015-11" db="EMBL/GenBank/DDBJ databases">
        <title>Genomic analysis of 38 Legionella species identifies large and diverse effector repertoires.</title>
        <authorList>
            <person name="Burstein D."/>
            <person name="Amaro F."/>
            <person name="Zusman T."/>
            <person name="Lifshitz Z."/>
            <person name="Cohen O."/>
            <person name="Gilbert J.A."/>
            <person name="Pupko T."/>
            <person name="Shuman H.A."/>
            <person name="Segal G."/>
        </authorList>
    </citation>
    <scope>NUCLEOTIDE SEQUENCE [LARGE SCALE GENOMIC DNA]</scope>
    <source>
        <strain evidence="1 2">Mt.St.Helens-9</strain>
    </source>
</reference>
<comment type="caution">
    <text evidence="1">The sequence shown here is derived from an EMBL/GenBank/DDBJ whole genome shotgun (WGS) entry which is preliminary data.</text>
</comment>
<dbReference type="InterPro" id="IPR011250">
    <property type="entry name" value="OMP/PagP_B-barrel"/>
</dbReference>
<name>A0A0W0YYY2_LEGSP</name>
<dbReference type="SUPFAM" id="SSF56925">
    <property type="entry name" value="OMPA-like"/>
    <property type="match status" value="1"/>
</dbReference>
<protein>
    <submittedName>
        <fullName evidence="1">Uncharacterized protein</fullName>
    </submittedName>
</protein>
<dbReference type="STRING" id="452.Lspi_2468"/>
<gene>
    <name evidence="1" type="ORF">Lspi_2468</name>
</gene>
<dbReference type="EMBL" id="LNYX01000031">
    <property type="protein sequence ID" value="KTD61838.1"/>
    <property type="molecule type" value="Genomic_DNA"/>
</dbReference>
<dbReference type="PATRIC" id="fig|452.5.peg.2723"/>
<proteinExistence type="predicted"/>
<sequence>MSYVSRLVAIFITLFVYQLSFSNSGLPSEQSKGTFSRNNVITLSLGYDRIKAGEAQSVVLLPPFANYYTASSSRRSVIMGGLFVGKEYWKTPYWGLQIGLGGYLDAATNVGGTIWQFGLPEFANLNYNYRIQSERLVVEGKVLTTLKQIIHPYLSGSLGISRNKAYSYEEKPLFSEAMPMVAFADNRQTSFTYSAGAGLEVALCRFLRLGAGYQYVRLGDFSLNPSPVQETGQSLSLSQADSHEIRIQLSFVV</sequence>
<keyword evidence="2" id="KW-1185">Reference proteome</keyword>
<dbReference type="OrthoDB" id="5637684at2"/>
<organism evidence="1 2">
    <name type="scientific">Legionella spiritensis</name>
    <dbReference type="NCBI Taxonomy" id="452"/>
    <lineage>
        <taxon>Bacteria</taxon>
        <taxon>Pseudomonadati</taxon>
        <taxon>Pseudomonadota</taxon>
        <taxon>Gammaproteobacteria</taxon>
        <taxon>Legionellales</taxon>
        <taxon>Legionellaceae</taxon>
        <taxon>Legionella</taxon>
    </lineage>
</organism>
<dbReference type="Gene3D" id="2.40.160.20">
    <property type="match status" value="1"/>
</dbReference>
<dbReference type="AlphaFoldDB" id="A0A0W0YYY2"/>
<dbReference type="Proteomes" id="UP000054877">
    <property type="component" value="Unassembled WGS sequence"/>
</dbReference>
<evidence type="ECO:0000313" key="2">
    <source>
        <dbReference type="Proteomes" id="UP000054877"/>
    </source>
</evidence>
<dbReference type="RefSeq" id="WP_095140552.1">
    <property type="nucleotide sequence ID" value="NZ_CAAAII010000011.1"/>
</dbReference>
<evidence type="ECO:0000313" key="1">
    <source>
        <dbReference type="EMBL" id="KTD61838.1"/>
    </source>
</evidence>
<accession>A0A0W0YYY2</accession>